<dbReference type="PANTHER" id="PTHR43278">
    <property type="entry name" value="NAD(P)H-DEPENDENT FMN-CONTAINING OXIDOREDUCTASE YWQN-RELATED"/>
    <property type="match status" value="1"/>
</dbReference>
<dbReference type="Gene3D" id="3.40.50.360">
    <property type="match status" value="1"/>
</dbReference>
<dbReference type="InterPro" id="IPR005025">
    <property type="entry name" value="FMN_Rdtase-like_dom"/>
</dbReference>
<comment type="caution">
    <text evidence="4">The sequence shown here is derived from an EMBL/GenBank/DDBJ whole genome shotgun (WGS) entry which is preliminary data.</text>
</comment>
<keyword evidence="5" id="KW-1185">Reference proteome</keyword>
<dbReference type="Pfam" id="PF03358">
    <property type="entry name" value="FMN_red"/>
    <property type="match status" value="1"/>
</dbReference>
<evidence type="ECO:0000256" key="2">
    <source>
        <dbReference type="ARBA" id="ARBA00022643"/>
    </source>
</evidence>
<dbReference type="AlphaFoldDB" id="A0A562JER4"/>
<dbReference type="PANTHER" id="PTHR43278:SF2">
    <property type="entry name" value="IRON-SULFUR FLAVOPROTEIN"/>
    <property type="match status" value="1"/>
</dbReference>
<dbReference type="EMBL" id="VLKH01000003">
    <property type="protein sequence ID" value="TWH81660.1"/>
    <property type="molecule type" value="Genomic_DNA"/>
</dbReference>
<dbReference type="Proteomes" id="UP000315343">
    <property type="component" value="Unassembled WGS sequence"/>
</dbReference>
<keyword evidence="2" id="KW-0288">FMN</keyword>
<feature type="domain" description="NADPH-dependent FMN reductase-like" evidence="3">
    <location>
        <begin position="4"/>
        <end position="111"/>
    </location>
</feature>
<accession>A0A562JER4</accession>
<evidence type="ECO:0000313" key="5">
    <source>
        <dbReference type="Proteomes" id="UP000315343"/>
    </source>
</evidence>
<keyword evidence="1" id="KW-0285">Flavoprotein</keyword>
<dbReference type="SUPFAM" id="SSF52218">
    <property type="entry name" value="Flavoproteins"/>
    <property type="match status" value="1"/>
</dbReference>
<dbReference type="GO" id="GO:0016491">
    <property type="term" value="F:oxidoreductase activity"/>
    <property type="evidence" value="ECO:0007669"/>
    <property type="project" value="InterPro"/>
</dbReference>
<evidence type="ECO:0000256" key="1">
    <source>
        <dbReference type="ARBA" id="ARBA00022630"/>
    </source>
</evidence>
<evidence type="ECO:0000313" key="4">
    <source>
        <dbReference type="EMBL" id="TWH81660.1"/>
    </source>
</evidence>
<proteinExistence type="predicted"/>
<name>A0A562JER4_9FIRM</name>
<evidence type="ECO:0000259" key="3">
    <source>
        <dbReference type="Pfam" id="PF03358"/>
    </source>
</evidence>
<dbReference type="InterPro" id="IPR029039">
    <property type="entry name" value="Flavoprotein-like_sf"/>
</dbReference>
<gene>
    <name evidence="4" type="ORF">LY60_01415</name>
</gene>
<dbReference type="OrthoDB" id="9805976at2"/>
<reference evidence="4 5" key="1">
    <citation type="submission" date="2019-07" db="EMBL/GenBank/DDBJ databases">
        <title>Genomic Encyclopedia of Type Strains, Phase I: the one thousand microbial genomes (KMG-I) project.</title>
        <authorList>
            <person name="Kyrpides N."/>
        </authorList>
    </citation>
    <scope>NUCLEOTIDE SEQUENCE [LARGE SCALE GENOMIC DNA]</scope>
    <source>
        <strain evidence="4 5">DSM 13558</strain>
    </source>
</reference>
<dbReference type="InterPro" id="IPR051796">
    <property type="entry name" value="ISF_SsuE-like"/>
</dbReference>
<organism evidence="4 5">
    <name type="scientific">Sedimentibacter saalensis</name>
    <dbReference type="NCBI Taxonomy" id="130788"/>
    <lineage>
        <taxon>Bacteria</taxon>
        <taxon>Bacillati</taxon>
        <taxon>Bacillota</taxon>
        <taxon>Tissierellia</taxon>
        <taxon>Sedimentibacter</taxon>
    </lineage>
</organism>
<protein>
    <submittedName>
        <fullName evidence="4">NADPH-dependent FMN reductase</fullName>
    </submittedName>
</protein>
<dbReference type="RefSeq" id="WP_145081786.1">
    <property type="nucleotide sequence ID" value="NZ_VLKH01000003.1"/>
</dbReference>
<sequence length="185" mass="21058">MKSIVAFVGSAKHNGNIDSIVNKVLEGAKENGSETKIYYLNDMNIKCCQGCLYCRKNDTCCIKDDMKTVYEDIKSADTIIIGSPVYMCQVSAQTKILLDRLYPLTEIDMGKHIPRFGEKQLIMVYSQAAPFKFMFSKYFRYVSKSLRGIGFKEIKRIVAIRSFTQEVASNNIKLMKEAYKIGQLL</sequence>